<organism evidence="1">
    <name type="scientific">uncultured Solirubrobacteraceae bacterium</name>
    <dbReference type="NCBI Taxonomy" id="1162706"/>
    <lineage>
        <taxon>Bacteria</taxon>
        <taxon>Bacillati</taxon>
        <taxon>Actinomycetota</taxon>
        <taxon>Thermoleophilia</taxon>
        <taxon>Solirubrobacterales</taxon>
        <taxon>Solirubrobacteraceae</taxon>
        <taxon>environmental samples</taxon>
    </lineage>
</organism>
<evidence type="ECO:0008006" key="2">
    <source>
        <dbReference type="Google" id="ProtNLM"/>
    </source>
</evidence>
<dbReference type="AlphaFoldDB" id="A0A6J4TB52"/>
<name>A0A6J4TB52_9ACTN</name>
<protein>
    <recommendedName>
        <fullName evidence="2">Flagellar protein FliT</fullName>
    </recommendedName>
</protein>
<sequence length="106" mass="11286">MSAAHDSLLALAERQLQLAGEERWDELVPVMEEWQRRTTALTLPAPPSAALALARAAQIVALVSDRLRTGRMDAARELASLQRGRGAVRGYQAAALEPGGQVDGAA</sequence>
<proteinExistence type="predicted"/>
<evidence type="ECO:0000313" key="1">
    <source>
        <dbReference type="EMBL" id="CAA9518640.1"/>
    </source>
</evidence>
<accession>A0A6J4TB52</accession>
<reference evidence="1" key="1">
    <citation type="submission" date="2020-02" db="EMBL/GenBank/DDBJ databases">
        <authorList>
            <person name="Meier V. D."/>
        </authorList>
    </citation>
    <scope>NUCLEOTIDE SEQUENCE</scope>
    <source>
        <strain evidence="1">AVDCRST_MAG69</strain>
    </source>
</reference>
<dbReference type="EMBL" id="CADCVP010000320">
    <property type="protein sequence ID" value="CAA9518640.1"/>
    <property type="molecule type" value="Genomic_DNA"/>
</dbReference>
<gene>
    <name evidence="1" type="ORF">AVDCRST_MAG69-2924</name>
</gene>